<protein>
    <submittedName>
        <fullName evidence="1">Uncharacterized protein</fullName>
    </submittedName>
</protein>
<name>A0A9P6RA03_9FUNG</name>
<accession>A0A9P6RA03</accession>
<evidence type="ECO:0000313" key="1">
    <source>
        <dbReference type="EMBL" id="KAG0313408.1"/>
    </source>
</evidence>
<comment type="caution">
    <text evidence="1">The sequence shown here is derived from an EMBL/GenBank/DDBJ whole genome shotgun (WGS) entry which is preliminary data.</text>
</comment>
<dbReference type="OrthoDB" id="3345469at2759"/>
<reference evidence="1" key="1">
    <citation type="journal article" date="2020" name="Fungal Divers.">
        <title>Resolving the Mortierellaceae phylogeny through synthesis of multi-gene phylogenetics and phylogenomics.</title>
        <authorList>
            <person name="Vandepol N."/>
            <person name="Liber J."/>
            <person name="Desiro A."/>
            <person name="Na H."/>
            <person name="Kennedy M."/>
            <person name="Barry K."/>
            <person name="Grigoriev I.V."/>
            <person name="Miller A.N."/>
            <person name="O'Donnell K."/>
            <person name="Stajich J.E."/>
            <person name="Bonito G."/>
        </authorList>
    </citation>
    <scope>NUCLEOTIDE SEQUENCE</scope>
    <source>
        <strain evidence="1">NVP60</strain>
    </source>
</reference>
<feature type="non-terminal residue" evidence="1">
    <location>
        <position position="1"/>
    </location>
</feature>
<proteinExistence type="predicted"/>
<keyword evidence="2" id="KW-1185">Reference proteome</keyword>
<gene>
    <name evidence="1" type="ORF">BGZ97_010191</name>
</gene>
<organism evidence="1 2">
    <name type="scientific">Linnemannia gamsii</name>
    <dbReference type="NCBI Taxonomy" id="64522"/>
    <lineage>
        <taxon>Eukaryota</taxon>
        <taxon>Fungi</taxon>
        <taxon>Fungi incertae sedis</taxon>
        <taxon>Mucoromycota</taxon>
        <taxon>Mortierellomycotina</taxon>
        <taxon>Mortierellomycetes</taxon>
        <taxon>Mortierellales</taxon>
        <taxon>Mortierellaceae</taxon>
        <taxon>Linnemannia</taxon>
    </lineage>
</organism>
<sequence length="52" mass="5610">NRTVILCEHSNTESGYLSAVLNPKLEALLGQDDGEPVEIVVSKTDKDTLVVV</sequence>
<dbReference type="EMBL" id="JAAAIN010000515">
    <property type="protein sequence ID" value="KAG0313408.1"/>
    <property type="molecule type" value="Genomic_DNA"/>
</dbReference>
<evidence type="ECO:0000313" key="2">
    <source>
        <dbReference type="Proteomes" id="UP000823405"/>
    </source>
</evidence>
<dbReference type="Proteomes" id="UP000823405">
    <property type="component" value="Unassembled WGS sequence"/>
</dbReference>
<dbReference type="AlphaFoldDB" id="A0A9P6RA03"/>